<evidence type="ECO:0000313" key="12">
    <source>
        <dbReference type="Proteomes" id="UP000247099"/>
    </source>
</evidence>
<dbReference type="SUPFAM" id="SSF81301">
    <property type="entry name" value="Nucleotidyltransferase"/>
    <property type="match status" value="1"/>
</dbReference>
<feature type="domain" description="Polymerase nucleotidyl transferase" evidence="10">
    <location>
        <begin position="12"/>
        <end position="95"/>
    </location>
</feature>
<evidence type="ECO:0000256" key="1">
    <source>
        <dbReference type="ARBA" id="ARBA00001946"/>
    </source>
</evidence>
<dbReference type="Proteomes" id="UP000247099">
    <property type="component" value="Unassembled WGS sequence"/>
</dbReference>
<keyword evidence="6" id="KW-0547">Nucleotide-binding</keyword>
<dbReference type="AlphaFoldDB" id="A0A317ZEU9"/>
<evidence type="ECO:0000256" key="2">
    <source>
        <dbReference type="ARBA" id="ARBA00022649"/>
    </source>
</evidence>
<comment type="caution">
    <text evidence="11">The sequence shown here is derived from an EMBL/GenBank/DDBJ whole genome shotgun (WGS) entry which is preliminary data.</text>
</comment>
<keyword evidence="5" id="KW-0479">Metal-binding</keyword>
<comment type="similarity">
    <text evidence="9">Belongs to the MntA antitoxin family.</text>
</comment>
<keyword evidence="12" id="KW-1185">Reference proteome</keyword>
<evidence type="ECO:0000256" key="3">
    <source>
        <dbReference type="ARBA" id="ARBA00022679"/>
    </source>
</evidence>
<keyword evidence="8" id="KW-0460">Magnesium</keyword>
<dbReference type="InterPro" id="IPR043519">
    <property type="entry name" value="NT_sf"/>
</dbReference>
<dbReference type="GO" id="GO:0016779">
    <property type="term" value="F:nucleotidyltransferase activity"/>
    <property type="evidence" value="ECO:0007669"/>
    <property type="project" value="UniProtKB-KW"/>
</dbReference>
<evidence type="ECO:0000256" key="9">
    <source>
        <dbReference type="ARBA" id="ARBA00038276"/>
    </source>
</evidence>
<evidence type="ECO:0000256" key="5">
    <source>
        <dbReference type="ARBA" id="ARBA00022723"/>
    </source>
</evidence>
<keyword evidence="2" id="KW-1277">Toxin-antitoxin system</keyword>
<keyword evidence="4" id="KW-0548">Nucleotidyltransferase</keyword>
<protein>
    <recommendedName>
        <fullName evidence="10">Polymerase nucleotidyl transferase domain-containing protein</fullName>
    </recommendedName>
</protein>
<evidence type="ECO:0000313" key="11">
    <source>
        <dbReference type="EMBL" id="PXA03800.1"/>
    </source>
</evidence>
<evidence type="ECO:0000256" key="6">
    <source>
        <dbReference type="ARBA" id="ARBA00022741"/>
    </source>
</evidence>
<dbReference type="EMBL" id="QHJQ01000007">
    <property type="protein sequence ID" value="PXA03800.1"/>
    <property type="molecule type" value="Genomic_DNA"/>
</dbReference>
<name>A0A317ZEU9_9BACT</name>
<dbReference type="Gene3D" id="3.30.460.10">
    <property type="entry name" value="Beta Polymerase, domain 2"/>
    <property type="match status" value="1"/>
</dbReference>
<reference evidence="11 12" key="1">
    <citation type="submission" date="2018-05" db="EMBL/GenBank/DDBJ databases">
        <title>Coraliomargarita sinensis sp. nov., isolated from a marine solar saltern.</title>
        <authorList>
            <person name="Zhou L.Y."/>
        </authorList>
    </citation>
    <scope>NUCLEOTIDE SEQUENCE [LARGE SCALE GENOMIC DNA]</scope>
    <source>
        <strain evidence="11 12">WN38</strain>
    </source>
</reference>
<organism evidence="11 12">
    <name type="scientific">Coraliomargarita sinensis</name>
    <dbReference type="NCBI Taxonomy" id="2174842"/>
    <lineage>
        <taxon>Bacteria</taxon>
        <taxon>Pseudomonadati</taxon>
        <taxon>Verrucomicrobiota</taxon>
        <taxon>Opitutia</taxon>
        <taxon>Puniceicoccales</taxon>
        <taxon>Coraliomargaritaceae</taxon>
        <taxon>Coraliomargarita</taxon>
    </lineage>
</organism>
<dbReference type="InterPro" id="IPR002934">
    <property type="entry name" value="Polymerase_NTP_transf_dom"/>
</dbReference>
<keyword evidence="7" id="KW-0067">ATP-binding</keyword>
<evidence type="ECO:0000256" key="4">
    <source>
        <dbReference type="ARBA" id="ARBA00022695"/>
    </source>
</evidence>
<dbReference type="PANTHER" id="PTHR33571:SF12">
    <property type="entry name" value="BSL3053 PROTEIN"/>
    <property type="match status" value="1"/>
</dbReference>
<dbReference type="CDD" id="cd05403">
    <property type="entry name" value="NT_KNTase_like"/>
    <property type="match status" value="1"/>
</dbReference>
<dbReference type="OrthoDB" id="9793933at2"/>
<dbReference type="GO" id="GO:0005524">
    <property type="term" value="F:ATP binding"/>
    <property type="evidence" value="ECO:0007669"/>
    <property type="project" value="UniProtKB-KW"/>
</dbReference>
<gene>
    <name evidence="11" type="ORF">DDZ13_10240</name>
</gene>
<sequence>MNQLLQSNLHKIEELCRANGVIRLDVFGSVLTEDFGAESDVDFLVLFRRDAQTNAFHQYFDFKEALESVLGRKVDLVCENAIRNPYFKQEVEETRKPLYAA</sequence>
<evidence type="ECO:0000256" key="7">
    <source>
        <dbReference type="ARBA" id="ARBA00022840"/>
    </source>
</evidence>
<dbReference type="GO" id="GO:0046872">
    <property type="term" value="F:metal ion binding"/>
    <property type="evidence" value="ECO:0007669"/>
    <property type="project" value="UniProtKB-KW"/>
</dbReference>
<dbReference type="PANTHER" id="PTHR33571">
    <property type="entry name" value="SSL8005 PROTEIN"/>
    <property type="match status" value="1"/>
</dbReference>
<dbReference type="InParanoid" id="A0A317ZEU9"/>
<dbReference type="InterPro" id="IPR052038">
    <property type="entry name" value="Type-VII_TA_antitoxin"/>
</dbReference>
<comment type="cofactor">
    <cofactor evidence="1">
        <name>Mg(2+)</name>
        <dbReference type="ChEBI" id="CHEBI:18420"/>
    </cofactor>
</comment>
<evidence type="ECO:0000259" key="10">
    <source>
        <dbReference type="Pfam" id="PF01909"/>
    </source>
</evidence>
<evidence type="ECO:0000256" key="8">
    <source>
        <dbReference type="ARBA" id="ARBA00022842"/>
    </source>
</evidence>
<keyword evidence="3" id="KW-0808">Transferase</keyword>
<accession>A0A317ZEU9</accession>
<proteinExistence type="inferred from homology"/>
<dbReference type="Pfam" id="PF01909">
    <property type="entry name" value="NTP_transf_2"/>
    <property type="match status" value="1"/>
</dbReference>